<evidence type="ECO:0000313" key="3">
    <source>
        <dbReference type="Proteomes" id="UP000655366"/>
    </source>
</evidence>
<dbReference type="EMBL" id="JADNYM010000007">
    <property type="protein sequence ID" value="MBG0739199.1"/>
    <property type="molecule type" value="Genomic_DNA"/>
</dbReference>
<dbReference type="AlphaFoldDB" id="A0A931G7E3"/>
<evidence type="ECO:0000313" key="2">
    <source>
        <dbReference type="EMBL" id="MBG0739199.1"/>
    </source>
</evidence>
<accession>A0A931G7E3</accession>
<feature type="transmembrane region" description="Helical" evidence="1">
    <location>
        <begin position="38"/>
        <end position="60"/>
    </location>
</feature>
<dbReference type="RefSeq" id="WP_196396134.1">
    <property type="nucleotide sequence ID" value="NZ_JADNYM010000007.1"/>
</dbReference>
<feature type="transmembrane region" description="Helical" evidence="1">
    <location>
        <begin position="147"/>
        <end position="166"/>
    </location>
</feature>
<reference evidence="2 3" key="1">
    <citation type="submission" date="2020-11" db="EMBL/GenBank/DDBJ databases">
        <title>Arthrobacter antarcticus sp. nov., isolated from Antarctic Soil.</title>
        <authorList>
            <person name="Li J."/>
        </authorList>
    </citation>
    <scope>NUCLEOTIDE SEQUENCE [LARGE SCALE GENOMIC DNA]</scope>
    <source>
        <strain evidence="2 3">Z1-20</strain>
    </source>
</reference>
<proteinExistence type="predicted"/>
<keyword evidence="1" id="KW-0472">Membrane</keyword>
<dbReference type="Proteomes" id="UP000655366">
    <property type="component" value="Unassembled WGS sequence"/>
</dbReference>
<feature type="transmembrane region" description="Helical" evidence="1">
    <location>
        <begin position="172"/>
        <end position="191"/>
    </location>
</feature>
<organism evidence="2 3">
    <name type="scientific">Arthrobacter terrae</name>
    <dbReference type="NCBI Taxonomy" id="2935737"/>
    <lineage>
        <taxon>Bacteria</taxon>
        <taxon>Bacillati</taxon>
        <taxon>Actinomycetota</taxon>
        <taxon>Actinomycetes</taxon>
        <taxon>Micrococcales</taxon>
        <taxon>Micrococcaceae</taxon>
        <taxon>Arthrobacter</taxon>
    </lineage>
</organism>
<sequence length="214" mass="23060">MSAIDDLMAQSNDRWASAARKAQGIADNGMGNALRTYFVLYLPIGVVVLITVGTLGGILAFGSGADQWPSNLWFGCFFAALGVMVGGLVYNAKKVAPAAELGRIDLLMSLENVERKRIRRQIYGRASIEPEHLAVTRGAAVQLRKGLATQLLLVPFFPLAFIPQAVPGHSPFWWFMAIAVVAQAVAVVFLVREFQQTGRFLAHTAGYTAGHTAG</sequence>
<feature type="transmembrane region" description="Helical" evidence="1">
    <location>
        <begin position="72"/>
        <end position="90"/>
    </location>
</feature>
<keyword evidence="3" id="KW-1185">Reference proteome</keyword>
<name>A0A931G7E3_9MICC</name>
<keyword evidence="1" id="KW-1133">Transmembrane helix</keyword>
<keyword evidence="1" id="KW-0812">Transmembrane</keyword>
<evidence type="ECO:0000256" key="1">
    <source>
        <dbReference type="SAM" id="Phobius"/>
    </source>
</evidence>
<comment type="caution">
    <text evidence="2">The sequence shown here is derived from an EMBL/GenBank/DDBJ whole genome shotgun (WGS) entry which is preliminary data.</text>
</comment>
<gene>
    <name evidence="2" type="ORF">IV500_07310</name>
</gene>
<protein>
    <submittedName>
        <fullName evidence="2">Uncharacterized protein</fullName>
    </submittedName>
</protein>